<dbReference type="PANTHER" id="PTHR34069:SF2">
    <property type="entry name" value="BETA-KETOACYL-[ACYL-CARRIER-PROTEIN] SYNTHASE III"/>
    <property type="match status" value="1"/>
</dbReference>
<dbReference type="AlphaFoldDB" id="A0A4R2EW93"/>
<dbReference type="InterPro" id="IPR013747">
    <property type="entry name" value="ACP_syn_III_C"/>
</dbReference>
<comment type="caution">
    <text evidence="5">The sequence shown here is derived from an EMBL/GenBank/DDBJ whole genome shotgun (WGS) entry which is preliminary data.</text>
</comment>
<protein>
    <submittedName>
        <fullName evidence="5">3-oxoacyl-[acyl-carrier-protein] synthase III</fullName>
    </submittedName>
</protein>
<dbReference type="Proteomes" id="UP000294830">
    <property type="component" value="Unassembled WGS sequence"/>
</dbReference>
<dbReference type="EMBL" id="SLWB01000001">
    <property type="protein sequence ID" value="TCN72928.1"/>
    <property type="molecule type" value="Genomic_DNA"/>
</dbReference>
<dbReference type="Pfam" id="PF08541">
    <property type="entry name" value="ACP_syn_III_C"/>
    <property type="match status" value="1"/>
</dbReference>
<evidence type="ECO:0000256" key="2">
    <source>
        <dbReference type="ARBA" id="ARBA00023315"/>
    </source>
</evidence>
<reference evidence="5 6" key="1">
    <citation type="submission" date="2019-03" db="EMBL/GenBank/DDBJ databases">
        <title>Genomic Encyclopedia of Archaeal and Bacterial Type Strains, Phase II (KMG-II): from individual species to whole genera.</title>
        <authorList>
            <person name="Goeker M."/>
        </authorList>
    </citation>
    <scope>NUCLEOTIDE SEQUENCE [LARGE SCALE GENOMIC DNA]</scope>
    <source>
        <strain evidence="5 6">RL-C</strain>
    </source>
</reference>
<dbReference type="Pfam" id="PF08545">
    <property type="entry name" value="ACP_syn_III"/>
    <property type="match status" value="1"/>
</dbReference>
<sequence length="416" mass="46267">MKTAGLVSLAGYFPGATLNSTQVEKVCSYLREHTLLREEYIEMIEREQKLPGTIETNYDGWVSQPWYETWVNQLPEKKRKDPFQGAVERRRVPLDPLSVKTTMRPHPMMPSDAETIAGALALLKWGKPKEEIDLLLSHSQVQDHPLPSNTSLIQHKLKLTNAGAYGIDSCCSTFVTMVEIAANLVRSGAKKNVLIVNSIIDSFINDKGDYYSVNTGDAACAAVVTMVDGKVGYEGSFSLSRGELHDGIRFKRRAPRLMNHVSMLPSYEQDFVTFCNPESTRAIGAKATEYLLNAVNNLAERTGIPVSEADFLVTHQPVAWAPNAWRETLGFAEDKFYQSFEKYGNVATCCVPTNLLEAIEKGLVKENQRVLLASSGAGENHIALYEVLSPELVKNVLAFTMLGKVNRVELEEIHIN</sequence>
<keyword evidence="1" id="KW-0808">Transferase</keyword>
<evidence type="ECO:0000256" key="1">
    <source>
        <dbReference type="ARBA" id="ARBA00022679"/>
    </source>
</evidence>
<dbReference type="Gene3D" id="3.40.47.10">
    <property type="match status" value="1"/>
</dbReference>
<dbReference type="GO" id="GO:0004315">
    <property type="term" value="F:3-oxoacyl-[acyl-carrier-protein] synthase activity"/>
    <property type="evidence" value="ECO:0007669"/>
    <property type="project" value="InterPro"/>
</dbReference>
<gene>
    <name evidence="5" type="ORF">CLV25_101146</name>
</gene>
<evidence type="ECO:0000259" key="3">
    <source>
        <dbReference type="Pfam" id="PF08541"/>
    </source>
</evidence>
<keyword evidence="2" id="KW-0012">Acyltransferase</keyword>
<feature type="domain" description="Beta-ketoacyl-[acyl-carrier-protein] synthase III N-terminal" evidence="4">
    <location>
        <begin position="168"/>
        <end position="227"/>
    </location>
</feature>
<dbReference type="InterPro" id="IPR013751">
    <property type="entry name" value="ACP_syn_III_N"/>
</dbReference>
<dbReference type="SUPFAM" id="SSF53901">
    <property type="entry name" value="Thiolase-like"/>
    <property type="match status" value="1"/>
</dbReference>
<evidence type="ECO:0000313" key="6">
    <source>
        <dbReference type="Proteomes" id="UP000294830"/>
    </source>
</evidence>
<organism evidence="5 6">
    <name type="scientific">Acetobacteroides hydrogenigenes</name>
    <dbReference type="NCBI Taxonomy" id="979970"/>
    <lineage>
        <taxon>Bacteria</taxon>
        <taxon>Pseudomonadati</taxon>
        <taxon>Bacteroidota</taxon>
        <taxon>Bacteroidia</taxon>
        <taxon>Bacteroidales</taxon>
        <taxon>Rikenellaceae</taxon>
        <taxon>Acetobacteroides</taxon>
    </lineage>
</organism>
<name>A0A4R2EW93_9BACT</name>
<proteinExistence type="predicted"/>
<dbReference type="OrthoDB" id="9815506at2"/>
<dbReference type="PANTHER" id="PTHR34069">
    <property type="entry name" value="3-OXOACYL-[ACYL-CARRIER-PROTEIN] SYNTHASE 3"/>
    <property type="match status" value="1"/>
</dbReference>
<dbReference type="GO" id="GO:0006633">
    <property type="term" value="P:fatty acid biosynthetic process"/>
    <property type="evidence" value="ECO:0007669"/>
    <property type="project" value="InterPro"/>
</dbReference>
<evidence type="ECO:0000313" key="5">
    <source>
        <dbReference type="EMBL" id="TCN72928.1"/>
    </source>
</evidence>
<feature type="domain" description="Beta-ketoacyl-[acyl-carrier-protein] synthase III C-terminal" evidence="3">
    <location>
        <begin position="300"/>
        <end position="380"/>
    </location>
</feature>
<dbReference type="GO" id="GO:0044550">
    <property type="term" value="P:secondary metabolite biosynthetic process"/>
    <property type="evidence" value="ECO:0007669"/>
    <property type="project" value="TreeGrafter"/>
</dbReference>
<dbReference type="InterPro" id="IPR016039">
    <property type="entry name" value="Thiolase-like"/>
</dbReference>
<accession>A0A4R2EW93</accession>
<dbReference type="RefSeq" id="WP_131837716.1">
    <property type="nucleotide sequence ID" value="NZ_SLWB01000001.1"/>
</dbReference>
<evidence type="ECO:0000259" key="4">
    <source>
        <dbReference type="Pfam" id="PF08545"/>
    </source>
</evidence>
<keyword evidence="6" id="KW-1185">Reference proteome</keyword>